<dbReference type="Gene3D" id="3.40.50.1240">
    <property type="entry name" value="Phosphoglycerate mutase-like"/>
    <property type="match status" value="1"/>
</dbReference>
<proteinExistence type="predicted"/>
<keyword evidence="1" id="KW-0378">Hydrolase</keyword>
<sequence>MGTLHTMDVYLVRHGVTRWNIEKRYMGHSNEPLIDQELHMLNPLRSTLEMISFDFCYSSDLKRCIDTFKYLLPNELVCLDFRLRELHFGDWEGLTYDNLKSDKNYQEWLSDWKEKAPPNGESFIQFNGRISTFLAELHTQNHLTSINSNVLIVTHGGVIRSIMKSFNLTNTFWELHVQHGTAYRLSLQQQRGKWICNSWSVVPILEKEN</sequence>
<dbReference type="Proteomes" id="UP001165287">
    <property type="component" value="Unassembled WGS sequence"/>
</dbReference>
<gene>
    <name evidence="2" type="ORF">K9V48_12660</name>
</gene>
<dbReference type="PANTHER" id="PTHR46517:SF1">
    <property type="entry name" value="FRUCTOSE-2,6-BISPHOSPHATASE TIGAR"/>
    <property type="match status" value="1"/>
</dbReference>
<dbReference type="SUPFAM" id="SSF53254">
    <property type="entry name" value="Phosphoglycerate mutase-like"/>
    <property type="match status" value="1"/>
</dbReference>
<evidence type="ECO:0000313" key="3">
    <source>
        <dbReference type="Proteomes" id="UP001165287"/>
    </source>
</evidence>
<dbReference type="InterPro" id="IPR029033">
    <property type="entry name" value="His_PPase_superfam"/>
</dbReference>
<accession>A0ABS7US14</accession>
<keyword evidence="3" id="KW-1185">Reference proteome</keyword>
<dbReference type="EMBL" id="JAIQUM010000025">
    <property type="protein sequence ID" value="MBZ5751078.1"/>
    <property type="molecule type" value="Genomic_DNA"/>
</dbReference>
<dbReference type="SMART" id="SM00855">
    <property type="entry name" value="PGAM"/>
    <property type="match status" value="1"/>
</dbReference>
<dbReference type="InterPro" id="IPR013078">
    <property type="entry name" value="His_Pase_superF_clade-1"/>
</dbReference>
<dbReference type="InterPro" id="IPR051695">
    <property type="entry name" value="Phosphoglycerate_Mutase"/>
</dbReference>
<evidence type="ECO:0000313" key="2">
    <source>
        <dbReference type="EMBL" id="MBZ5751078.1"/>
    </source>
</evidence>
<evidence type="ECO:0000256" key="1">
    <source>
        <dbReference type="ARBA" id="ARBA00022801"/>
    </source>
</evidence>
<dbReference type="PANTHER" id="PTHR46517">
    <property type="entry name" value="FRUCTOSE-2,6-BISPHOSPHATASE TIGAR"/>
    <property type="match status" value="1"/>
</dbReference>
<name>A0ABS7US14_9BACI</name>
<reference evidence="2" key="1">
    <citation type="submission" date="2024-05" db="EMBL/GenBank/DDBJ databases">
        <title>Metabacillus sp. nov., isolated from the rhizosphere soil of tomato plants.</title>
        <authorList>
            <person name="Ma R."/>
        </authorList>
    </citation>
    <scope>NUCLEOTIDE SEQUENCE</scope>
    <source>
        <strain evidence="2">DBTR6</strain>
    </source>
</reference>
<comment type="caution">
    <text evidence="2">The sequence shown here is derived from an EMBL/GenBank/DDBJ whole genome shotgun (WGS) entry which is preliminary data.</text>
</comment>
<organism evidence="2 3">
    <name type="scientific">Metabacillus rhizolycopersici</name>
    <dbReference type="NCBI Taxonomy" id="2875709"/>
    <lineage>
        <taxon>Bacteria</taxon>
        <taxon>Bacillati</taxon>
        <taxon>Bacillota</taxon>
        <taxon>Bacilli</taxon>
        <taxon>Bacillales</taxon>
        <taxon>Bacillaceae</taxon>
        <taxon>Metabacillus</taxon>
    </lineage>
</organism>
<dbReference type="RefSeq" id="WP_224139353.1">
    <property type="nucleotide sequence ID" value="NZ_JAIQUM010000025.1"/>
</dbReference>
<dbReference type="CDD" id="cd07067">
    <property type="entry name" value="HP_PGM_like"/>
    <property type="match status" value="1"/>
</dbReference>
<protein>
    <submittedName>
        <fullName evidence="2">Histidine phosphatase family protein</fullName>
    </submittedName>
</protein>
<dbReference type="Pfam" id="PF00300">
    <property type="entry name" value="His_Phos_1"/>
    <property type="match status" value="1"/>
</dbReference>